<dbReference type="OrthoDB" id="6938910at2"/>
<evidence type="ECO:0000256" key="1">
    <source>
        <dbReference type="SAM" id="MobiDB-lite"/>
    </source>
</evidence>
<sequence length="83" mass="9212">MTVFLLLYLCADATRTNCQVLPAQHWNGPDAYEQCIGTIPGLTKALAAANRKRHRFVCEIQSDGAQPAEQKSPPARAHQSFRM</sequence>
<evidence type="ECO:0000313" key="4">
    <source>
        <dbReference type="Proteomes" id="UP000198740"/>
    </source>
</evidence>
<reference evidence="3 5" key="2">
    <citation type="submission" date="2019-06" db="EMBL/GenBank/DDBJ databases">
        <title>Pseudomonas bimorpha sp. nov. isolated from bovine raw milk and skim milk concentrate.</title>
        <authorList>
            <person name="Hofmann K."/>
            <person name="Huptas C."/>
            <person name="Doll E."/>
            <person name="Scherer S."/>
            <person name="Wenning M."/>
        </authorList>
    </citation>
    <scope>NUCLEOTIDE SEQUENCE [LARGE SCALE GENOMIC DNA]</scope>
    <source>
        <strain evidence="3 5">DSM 17515</strain>
    </source>
</reference>
<dbReference type="Proteomes" id="UP000198740">
    <property type="component" value="Unassembled WGS sequence"/>
</dbReference>
<name>A0A1H1IMA8_9PSED</name>
<accession>A0A1H1IMA8</accession>
<evidence type="ECO:0000313" key="3">
    <source>
        <dbReference type="EMBL" id="TWR70539.1"/>
    </source>
</evidence>
<organism evidence="3 5">
    <name type="scientific">Pseudomonas grimontii</name>
    <dbReference type="NCBI Taxonomy" id="129847"/>
    <lineage>
        <taxon>Bacteria</taxon>
        <taxon>Pseudomonadati</taxon>
        <taxon>Pseudomonadota</taxon>
        <taxon>Gammaproteobacteria</taxon>
        <taxon>Pseudomonadales</taxon>
        <taxon>Pseudomonadaceae</taxon>
        <taxon>Pseudomonas</taxon>
    </lineage>
</organism>
<evidence type="ECO:0000313" key="2">
    <source>
        <dbReference type="EMBL" id="SDR38823.1"/>
    </source>
</evidence>
<protein>
    <submittedName>
        <fullName evidence="3">Uncharacterized protein</fullName>
    </submittedName>
</protein>
<proteinExistence type="predicted"/>
<comment type="caution">
    <text evidence="3">The sequence shown here is derived from an EMBL/GenBank/DDBJ whole genome shotgun (WGS) entry which is preliminary data.</text>
</comment>
<gene>
    <name evidence="3" type="ORF">FIV39_04155</name>
    <name evidence="2" type="ORF">SAMN04490186_5909</name>
</gene>
<dbReference type="EMBL" id="FNKM01000002">
    <property type="protein sequence ID" value="SDR38823.1"/>
    <property type="molecule type" value="Genomic_DNA"/>
</dbReference>
<dbReference type="EMBL" id="VFES01000001">
    <property type="protein sequence ID" value="TWR70539.1"/>
    <property type="molecule type" value="Genomic_DNA"/>
</dbReference>
<dbReference type="Proteomes" id="UP000317267">
    <property type="component" value="Unassembled WGS sequence"/>
</dbReference>
<keyword evidence="4" id="KW-1185">Reference proteome</keyword>
<reference evidence="2 4" key="1">
    <citation type="submission" date="2016-10" db="EMBL/GenBank/DDBJ databases">
        <authorList>
            <person name="Varghese N."/>
            <person name="Submissions S."/>
        </authorList>
    </citation>
    <scope>NUCLEOTIDE SEQUENCE [LARGE SCALE GENOMIC DNA]</scope>
    <source>
        <strain evidence="2 4">BS2976</strain>
    </source>
</reference>
<dbReference type="RefSeq" id="WP_090408071.1">
    <property type="nucleotide sequence ID" value="NZ_FNKM01000002.1"/>
</dbReference>
<evidence type="ECO:0000313" key="5">
    <source>
        <dbReference type="Proteomes" id="UP000317267"/>
    </source>
</evidence>
<dbReference type="AlphaFoldDB" id="A0A1H1IMA8"/>
<feature type="region of interest" description="Disordered" evidence="1">
    <location>
        <begin position="62"/>
        <end position="83"/>
    </location>
</feature>